<comment type="function">
    <text evidence="4">Catalyzes the condensation of acetyl-CoA with acetoacetyl-CoA to form 3-hydroxy-3-methylglutaryl-CoA (HMG-CoA). Functions in the mevalonate (MVA) pathway leading to isopentenyl diphosphate (IPP), a key precursor for the biosynthesis of isoprenoid compounds that are building blocks of archaeal membrane lipids.</text>
</comment>
<comment type="caution">
    <text evidence="4">Lacks conserved residue(s) required for the propagation of feature annotation.</text>
</comment>
<feature type="binding site" evidence="4">
    <location>
        <position position="33"/>
    </location>
    <ligand>
        <name>(3S)-3-hydroxy-3-methylglutaryl-CoA</name>
        <dbReference type="ChEBI" id="CHEBI:43074"/>
    </ligand>
</feature>
<evidence type="ECO:0000259" key="5">
    <source>
        <dbReference type="Pfam" id="PF08541"/>
    </source>
</evidence>
<sequence>MKPSKSVGIIGYGAYVPKYRIQNTEIARVWGNDPNLVPIREKSVPGADEDSVTIAIEIARNAILRAGIDPKDLRAVWVGTESKPYAVKPTSTIVAEAIAATPFVNAADWEFACKAGSETVQACIAYVGSGMAKYALGIGVDTAQGAPSDALEYTAAAGGAGYVIGAAKESLAVIEGSLSYVTDTPDFWRRQHEHYPKHGNRFTGEPSYFKHVLSSSKALMEELGTKPDDYDYVIFHQPNRKFPLEVAKILGFPKEKVIDGLVSPYIGNTYAGSALLGLAAVLDKAKEGDRIFCTSYGSGAGSDSFSLKVTDKLADRKVKAPSVKSYIERREEIDYARYARYRKKIRM</sequence>
<accession>A0A150J142</accession>
<evidence type="ECO:0000256" key="2">
    <source>
        <dbReference type="ARBA" id="ARBA00023229"/>
    </source>
</evidence>
<comment type="subunit">
    <text evidence="4">Interacts with acetoacetyl-CoA thiolase that catalyzes the precedent step in the pathway and with a DUF35 protein. The acetoacetyl-CoA thiolase/HMG-CoA synthase complex channels the intermediate via a fused CoA-binding site, which allows for efficient coupling of the endergonic thiolase reaction with the exergonic HMGCS reaction.</text>
</comment>
<comment type="catalytic activity">
    <reaction evidence="4">
        <text>acetoacetyl-CoA + acetyl-CoA + H2O = (3S)-3-hydroxy-3-methylglutaryl-CoA + CoA + H(+)</text>
        <dbReference type="Rhea" id="RHEA:10188"/>
        <dbReference type="ChEBI" id="CHEBI:15377"/>
        <dbReference type="ChEBI" id="CHEBI:15378"/>
        <dbReference type="ChEBI" id="CHEBI:43074"/>
        <dbReference type="ChEBI" id="CHEBI:57286"/>
        <dbReference type="ChEBI" id="CHEBI:57287"/>
        <dbReference type="ChEBI" id="CHEBI:57288"/>
        <dbReference type="EC" id="2.3.3.10"/>
    </reaction>
</comment>
<dbReference type="Gene3D" id="3.40.47.10">
    <property type="match status" value="1"/>
</dbReference>
<evidence type="ECO:0000256" key="4">
    <source>
        <dbReference type="HAMAP-Rule" id="MF_01409"/>
    </source>
</evidence>
<feature type="active site" description="Proton donor/acceptor" evidence="4">
    <location>
        <position position="81"/>
    </location>
</feature>
<dbReference type="InterPro" id="IPR013747">
    <property type="entry name" value="ACP_syn_III_C"/>
</dbReference>
<evidence type="ECO:0000256" key="1">
    <source>
        <dbReference type="ARBA" id="ARBA00022679"/>
    </source>
</evidence>
<comment type="caution">
    <text evidence="8">The sequence shown here is derived from an EMBL/GenBank/DDBJ whole genome shotgun (WGS) entry which is preliminary data.</text>
</comment>
<evidence type="ECO:0000313" key="8">
    <source>
        <dbReference type="EMBL" id="KYC50960.1"/>
    </source>
</evidence>
<dbReference type="NCBIfam" id="TIGR00748">
    <property type="entry name" value="HMG_CoA_syn_Arc"/>
    <property type="match status" value="1"/>
</dbReference>
<dbReference type="Proteomes" id="UP000091929">
    <property type="component" value="Unassembled WGS sequence"/>
</dbReference>
<dbReference type="InterPro" id="IPR016039">
    <property type="entry name" value="Thiolase-like"/>
</dbReference>
<evidence type="ECO:0000313" key="6">
    <source>
        <dbReference type="EMBL" id="KYC46053.1"/>
    </source>
</evidence>
<name>A0A150J142_9EURY</name>
<dbReference type="NCBIfam" id="NF003274">
    <property type="entry name" value="PRK04262.1"/>
    <property type="match status" value="1"/>
</dbReference>
<dbReference type="Proteomes" id="UP000092403">
    <property type="component" value="Unassembled WGS sequence"/>
</dbReference>
<organism evidence="8 11">
    <name type="scientific">Candidatus Methanofastidiosum methylothiophilum</name>
    <dbReference type="NCBI Taxonomy" id="1705564"/>
    <lineage>
        <taxon>Archaea</taxon>
        <taxon>Methanobacteriati</taxon>
        <taxon>Methanobacteriota</taxon>
        <taxon>Stenosarchaea group</taxon>
        <taxon>Candidatus Methanofastidiosia</taxon>
        <taxon>Candidatus Methanofastidiosales</taxon>
        <taxon>Candidatus Methanofastidiosaceae</taxon>
        <taxon>Candidatus Methanofastidiosum</taxon>
    </lineage>
</organism>
<dbReference type="Pfam" id="PF08541">
    <property type="entry name" value="ACP_syn_III_C"/>
    <property type="match status" value="1"/>
</dbReference>
<keyword evidence="3 4" id="KW-0012">Acyltransferase</keyword>
<dbReference type="EMBL" id="LNGE01000005">
    <property type="protein sequence ID" value="KYC46053.1"/>
    <property type="molecule type" value="Genomic_DNA"/>
</dbReference>
<dbReference type="PANTHER" id="PTHR43323">
    <property type="entry name" value="3-HYDROXY-3-METHYLGLUTARYL COENZYME A SYNTHASE"/>
    <property type="match status" value="1"/>
</dbReference>
<feature type="domain" description="Beta-ketoacyl-[acyl-carrier-protein] synthase III C-terminal" evidence="5">
    <location>
        <begin position="221"/>
        <end position="302"/>
    </location>
</feature>
<reference evidence="9 10" key="1">
    <citation type="journal article" date="2016" name="ISME J.">
        <title>Chasing the elusive Euryarchaeota class WSA2: genomes reveal a uniquely fastidious methyl-reducing methanogen.</title>
        <authorList>
            <person name="Nobu M.K."/>
            <person name="Narihiro T."/>
            <person name="Kuroda K."/>
            <person name="Mei R."/>
            <person name="Liu W.T."/>
        </authorList>
    </citation>
    <scope>NUCLEOTIDE SEQUENCE [LARGE SCALE GENOMIC DNA]</scope>
    <source>
        <strain evidence="6">B03fssc0709_Meth_Bin005</strain>
        <strain evidence="7">B15fssc0709_Meth_Bin003</strain>
        <strain evidence="8">BMIXfssc0709_Meth_Bin006</strain>
    </source>
</reference>
<accession>A0A150IM02</accession>
<comment type="similarity">
    <text evidence="4">Belongs to the thiolase-like superfamily. Archaeal HMG-CoA synthase family.</text>
</comment>
<feature type="binding site" evidence="4">
    <location>
        <position position="154"/>
    </location>
    <ligand>
        <name>(3S)-3-hydroxy-3-methylglutaryl-CoA</name>
        <dbReference type="ChEBI" id="CHEBI:43074"/>
    </ligand>
</feature>
<evidence type="ECO:0000256" key="3">
    <source>
        <dbReference type="ARBA" id="ARBA00023315"/>
    </source>
</evidence>
<feature type="binding site" evidence="4">
    <location>
        <position position="113"/>
    </location>
    <ligand>
        <name>(3S)-3-hydroxy-3-methylglutaryl-CoA</name>
        <dbReference type="ChEBI" id="CHEBI:43074"/>
    </ligand>
</feature>
<evidence type="ECO:0000313" key="9">
    <source>
        <dbReference type="Proteomes" id="UP000091929"/>
    </source>
</evidence>
<evidence type="ECO:0000313" key="11">
    <source>
        <dbReference type="Proteomes" id="UP000092403"/>
    </source>
</evidence>
<dbReference type="PANTHER" id="PTHR43323:SF2">
    <property type="entry name" value="HYDROXYMETHYLGLUTARYL-COA SYNTHASE"/>
    <property type="match status" value="1"/>
</dbReference>
<dbReference type="InterPro" id="IPR004656">
    <property type="entry name" value="HMG_CoA_Synthase"/>
</dbReference>
<evidence type="ECO:0000313" key="10">
    <source>
        <dbReference type="Proteomes" id="UP000092401"/>
    </source>
</evidence>
<feature type="active site" description="Proton donor/acceptor" evidence="4">
    <location>
        <position position="236"/>
    </location>
</feature>
<feature type="binding site" evidence="4">
    <location>
        <position position="268"/>
    </location>
    <ligand>
        <name>(3S)-3-hydroxy-3-methylglutaryl-CoA</name>
        <dbReference type="ChEBI" id="CHEBI:43074"/>
    </ligand>
</feature>
<evidence type="ECO:0000313" key="7">
    <source>
        <dbReference type="EMBL" id="KYC48291.1"/>
    </source>
</evidence>
<dbReference type="SUPFAM" id="SSF53901">
    <property type="entry name" value="Thiolase-like"/>
    <property type="match status" value="2"/>
</dbReference>
<feature type="binding site" evidence="4">
    <location>
        <position position="298"/>
    </location>
    <ligand>
        <name>(3S)-3-hydroxy-3-methylglutaryl-CoA</name>
        <dbReference type="ChEBI" id="CHEBI:43074"/>
    </ligand>
</feature>
<comment type="pathway">
    <text evidence="4">Metabolic intermediate biosynthesis; (R)-mevalonate biosynthesis; (R)-mevalonate from acetyl-CoA: step 2/3.</text>
</comment>
<dbReference type="GO" id="GO:0004421">
    <property type="term" value="F:hydroxymethylglutaryl-CoA synthase activity"/>
    <property type="evidence" value="ECO:0007669"/>
    <property type="project" value="UniProtKB-EC"/>
</dbReference>
<dbReference type="EMBL" id="LNGF01000007">
    <property type="protein sequence ID" value="KYC48291.1"/>
    <property type="molecule type" value="Genomic_DNA"/>
</dbReference>
<dbReference type="GO" id="GO:0003985">
    <property type="term" value="F:acetyl-CoA C-acetyltransferase activity"/>
    <property type="evidence" value="ECO:0007669"/>
    <property type="project" value="UniProtKB-UniRule"/>
</dbReference>
<dbReference type="PATRIC" id="fig|1706436.3.peg.263"/>
<accession>A0A150ITE5</accession>
<feature type="binding site" evidence="4">
    <location>
        <position position="241"/>
    </location>
    <ligand>
        <name>CoA</name>
        <dbReference type="ChEBI" id="CHEBI:57287"/>
        <note>ligand shared with acetoacetyl-CoA thiolase</note>
    </ligand>
</feature>
<gene>
    <name evidence="6" type="ORF">APG10_00264</name>
    <name evidence="7" type="ORF">APG11_00414</name>
    <name evidence="8" type="ORF">APG12_00383</name>
</gene>
<dbReference type="PATRIC" id="fig|1706437.3.peg.415"/>
<protein>
    <recommendedName>
        <fullName evidence="4">Hydroxymethylglutaryl-CoA synthase</fullName>
        <shortName evidence="4">HMG-CoA synthase</shortName>
        <shortName evidence="4">HMGCS</shortName>
        <ecNumber evidence="4">2.3.3.10</ecNumber>
    </recommendedName>
</protein>
<feature type="binding site" evidence="4">
    <location>
        <position position="236"/>
    </location>
    <ligand>
        <name>(3S)-3-hydroxy-3-methylglutaryl-CoA</name>
        <dbReference type="ChEBI" id="CHEBI:43074"/>
    </ligand>
</feature>
<feature type="binding site" evidence="4">
    <location>
        <position position="203"/>
    </location>
    <ligand>
        <name>(3S)-3-hydroxy-3-methylglutaryl-CoA</name>
        <dbReference type="ChEBI" id="CHEBI:43074"/>
    </ligand>
</feature>
<dbReference type="AlphaFoldDB" id="A0A150J142"/>
<dbReference type="HAMAP" id="MF_01409">
    <property type="entry name" value="HMG_CoA_synth_arch"/>
    <property type="match status" value="1"/>
</dbReference>
<dbReference type="PATRIC" id="fig|1706438.3.peg.381"/>
<feature type="binding site" evidence="4">
    <location>
        <position position="201"/>
    </location>
    <ligand>
        <name>CoA</name>
        <dbReference type="ChEBI" id="CHEBI:57287"/>
        <note>ligand shared with acetoacetyl-CoA thiolase</note>
    </ligand>
</feature>
<dbReference type="CDD" id="cd00827">
    <property type="entry name" value="init_cond_enzymes"/>
    <property type="match status" value="1"/>
</dbReference>
<dbReference type="Proteomes" id="UP000092401">
    <property type="component" value="Unassembled WGS sequence"/>
</dbReference>
<dbReference type="GO" id="GO:0010142">
    <property type="term" value="P:farnesyl diphosphate biosynthetic process, mevalonate pathway"/>
    <property type="evidence" value="ECO:0007669"/>
    <property type="project" value="TreeGrafter"/>
</dbReference>
<dbReference type="GO" id="GO:0019287">
    <property type="term" value="P:isopentenyl diphosphate biosynthetic process, mevalonate pathway"/>
    <property type="evidence" value="ECO:0007669"/>
    <property type="project" value="UniProtKB-UniRule"/>
</dbReference>
<proteinExistence type="inferred from homology"/>
<dbReference type="EMBL" id="LNJC01000005">
    <property type="protein sequence ID" value="KYC50960.1"/>
    <property type="molecule type" value="Genomic_DNA"/>
</dbReference>
<keyword evidence="2 4" id="KW-0414">Isoprene biosynthesis</keyword>
<dbReference type="EC" id="2.3.3.10" evidence="4"/>
<keyword evidence="1 4" id="KW-0808">Transferase</keyword>
<feature type="active site" description="Acyl-thioester intermediate" evidence="4">
    <location>
        <position position="113"/>
    </location>
</feature>